<keyword evidence="1" id="KW-0812">Transmembrane</keyword>
<comment type="caution">
    <text evidence="2">The sequence shown here is derived from an EMBL/GenBank/DDBJ whole genome shotgun (WGS) entry which is preliminary data.</text>
</comment>
<organism evidence="2 3">
    <name type="scientific">Araneus ventricosus</name>
    <name type="common">Orbweaver spider</name>
    <name type="synonym">Epeira ventricosa</name>
    <dbReference type="NCBI Taxonomy" id="182803"/>
    <lineage>
        <taxon>Eukaryota</taxon>
        <taxon>Metazoa</taxon>
        <taxon>Ecdysozoa</taxon>
        <taxon>Arthropoda</taxon>
        <taxon>Chelicerata</taxon>
        <taxon>Arachnida</taxon>
        <taxon>Araneae</taxon>
        <taxon>Araneomorphae</taxon>
        <taxon>Entelegynae</taxon>
        <taxon>Araneoidea</taxon>
        <taxon>Araneidae</taxon>
        <taxon>Araneus</taxon>
    </lineage>
</organism>
<feature type="transmembrane region" description="Helical" evidence="1">
    <location>
        <begin position="56"/>
        <end position="76"/>
    </location>
</feature>
<proteinExistence type="predicted"/>
<keyword evidence="1" id="KW-1133">Transmembrane helix</keyword>
<protein>
    <submittedName>
        <fullName evidence="2">Uncharacterized protein</fullName>
    </submittedName>
</protein>
<keyword evidence="3" id="KW-1185">Reference proteome</keyword>
<reference evidence="2 3" key="1">
    <citation type="journal article" date="2019" name="Sci. Rep.">
        <title>Orb-weaving spider Araneus ventricosus genome elucidates the spidroin gene catalogue.</title>
        <authorList>
            <person name="Kono N."/>
            <person name="Nakamura H."/>
            <person name="Ohtoshi R."/>
            <person name="Moran D.A.P."/>
            <person name="Shinohara A."/>
            <person name="Yoshida Y."/>
            <person name="Fujiwara M."/>
            <person name="Mori M."/>
            <person name="Tomita M."/>
            <person name="Arakawa K."/>
        </authorList>
    </citation>
    <scope>NUCLEOTIDE SEQUENCE [LARGE SCALE GENOMIC DNA]</scope>
</reference>
<dbReference type="Proteomes" id="UP000499080">
    <property type="component" value="Unassembled WGS sequence"/>
</dbReference>
<accession>A0A4Y2AZ06</accession>
<evidence type="ECO:0000256" key="1">
    <source>
        <dbReference type="SAM" id="Phobius"/>
    </source>
</evidence>
<sequence length="81" mass="8993">MFNANSHKSTLRSGSSKCCNICSFYGCHLLARKLRMPLLWLIPVCAERHRVPFVRLLAIAASTCVDVLLTVVVFGFPDLLA</sequence>
<name>A0A4Y2AZ06_ARAVE</name>
<gene>
    <name evidence="2" type="ORF">AVEN_221273_1</name>
</gene>
<evidence type="ECO:0000313" key="3">
    <source>
        <dbReference type="Proteomes" id="UP000499080"/>
    </source>
</evidence>
<keyword evidence="1" id="KW-0472">Membrane</keyword>
<dbReference type="EMBL" id="BGPR01000041">
    <property type="protein sequence ID" value="GBL85033.1"/>
    <property type="molecule type" value="Genomic_DNA"/>
</dbReference>
<evidence type="ECO:0000313" key="2">
    <source>
        <dbReference type="EMBL" id="GBL85033.1"/>
    </source>
</evidence>
<dbReference type="AlphaFoldDB" id="A0A4Y2AZ06"/>